<reference evidence="1" key="1">
    <citation type="submission" date="2021-01" db="EMBL/GenBank/DDBJ databases">
        <title>Modified the classification status of verrucomicrobia.</title>
        <authorList>
            <person name="Feng X."/>
        </authorList>
    </citation>
    <scope>NUCLEOTIDE SEQUENCE</scope>
    <source>
        <strain evidence="1">KCTC 22201</strain>
    </source>
</reference>
<organism evidence="1 2">
    <name type="scientific">Haloferula rosea</name>
    <dbReference type="NCBI Taxonomy" id="490093"/>
    <lineage>
        <taxon>Bacteria</taxon>
        <taxon>Pseudomonadati</taxon>
        <taxon>Verrucomicrobiota</taxon>
        <taxon>Verrucomicrobiia</taxon>
        <taxon>Verrucomicrobiales</taxon>
        <taxon>Verrucomicrobiaceae</taxon>
        <taxon>Haloferula</taxon>
    </lineage>
</organism>
<sequence length="98" mass="10936">MTAQQLAESATSDAQPPTELDATGRCLWLARAGRWHDAHDQCQNLPDPAGAWIHAWLHRKEGDYGNACYWYARASKPAPAQDADLHQEWLEIAVALLD</sequence>
<proteinExistence type="predicted"/>
<dbReference type="EMBL" id="JAENII010000001">
    <property type="protein sequence ID" value="MBK1825759.1"/>
    <property type="molecule type" value="Genomic_DNA"/>
</dbReference>
<dbReference type="RefSeq" id="WP_200275743.1">
    <property type="nucleotide sequence ID" value="NZ_JAENII010000001.1"/>
</dbReference>
<protein>
    <recommendedName>
        <fullName evidence="3">Tetratricopeptide repeat protein</fullName>
    </recommendedName>
</protein>
<name>A0A934RAF8_9BACT</name>
<dbReference type="Proteomes" id="UP000658278">
    <property type="component" value="Unassembled WGS sequence"/>
</dbReference>
<keyword evidence="2" id="KW-1185">Reference proteome</keyword>
<evidence type="ECO:0000313" key="2">
    <source>
        <dbReference type="Proteomes" id="UP000658278"/>
    </source>
</evidence>
<evidence type="ECO:0008006" key="3">
    <source>
        <dbReference type="Google" id="ProtNLM"/>
    </source>
</evidence>
<gene>
    <name evidence="1" type="ORF">JIN81_01905</name>
</gene>
<accession>A0A934RAF8</accession>
<evidence type="ECO:0000313" key="1">
    <source>
        <dbReference type="EMBL" id="MBK1825759.1"/>
    </source>
</evidence>
<dbReference type="AlphaFoldDB" id="A0A934RAF8"/>
<comment type="caution">
    <text evidence="1">The sequence shown here is derived from an EMBL/GenBank/DDBJ whole genome shotgun (WGS) entry which is preliminary data.</text>
</comment>